<protein>
    <submittedName>
        <fullName evidence="2">Uncharacterized protein</fullName>
    </submittedName>
</protein>
<accession>A0ABN1SIL0</accession>
<evidence type="ECO:0000256" key="1">
    <source>
        <dbReference type="SAM" id="MobiDB-lite"/>
    </source>
</evidence>
<feature type="region of interest" description="Disordered" evidence="1">
    <location>
        <begin position="1"/>
        <end position="63"/>
    </location>
</feature>
<proteinExistence type="predicted"/>
<evidence type="ECO:0000313" key="3">
    <source>
        <dbReference type="Proteomes" id="UP001500033"/>
    </source>
</evidence>
<dbReference type="EMBL" id="BAAAIE010000050">
    <property type="protein sequence ID" value="GAA0990405.1"/>
    <property type="molecule type" value="Genomic_DNA"/>
</dbReference>
<comment type="caution">
    <text evidence="2">The sequence shown here is derived from an EMBL/GenBank/DDBJ whole genome shotgun (WGS) entry which is preliminary data.</text>
</comment>
<reference evidence="2 3" key="1">
    <citation type="journal article" date="2019" name="Int. J. Syst. Evol. Microbiol.">
        <title>The Global Catalogue of Microorganisms (GCM) 10K type strain sequencing project: providing services to taxonomists for standard genome sequencing and annotation.</title>
        <authorList>
            <consortium name="The Broad Institute Genomics Platform"/>
            <consortium name="The Broad Institute Genome Sequencing Center for Infectious Disease"/>
            <person name="Wu L."/>
            <person name="Ma J."/>
        </authorList>
    </citation>
    <scope>NUCLEOTIDE SEQUENCE [LARGE SCALE GENOMIC DNA]</scope>
    <source>
        <strain evidence="2 3">JCM 11445</strain>
    </source>
</reference>
<gene>
    <name evidence="2" type="ORF">GCM10009576_065970</name>
</gene>
<evidence type="ECO:0000313" key="2">
    <source>
        <dbReference type="EMBL" id="GAA0990405.1"/>
    </source>
</evidence>
<sequence>MPGAEARPGTVPGARGDARAGAEPEAEPGARGRGGAPGPSRNPGPGQGRSPLPPDPPVKATAYPQLRAPVCSATAVFAPSVAVNWPEESTVTDLPLWTSQ</sequence>
<organism evidence="2 3">
    <name type="scientific">Streptomyces rhizosphaericus</name>
    <dbReference type="NCBI Taxonomy" id="114699"/>
    <lineage>
        <taxon>Bacteria</taxon>
        <taxon>Bacillati</taxon>
        <taxon>Actinomycetota</taxon>
        <taxon>Actinomycetes</taxon>
        <taxon>Kitasatosporales</taxon>
        <taxon>Streptomycetaceae</taxon>
        <taxon>Streptomyces</taxon>
        <taxon>Streptomyces violaceusniger group</taxon>
    </lineage>
</organism>
<name>A0ABN1SIL0_9ACTN</name>
<keyword evidence="3" id="KW-1185">Reference proteome</keyword>
<dbReference type="Proteomes" id="UP001500033">
    <property type="component" value="Unassembled WGS sequence"/>
</dbReference>